<dbReference type="GO" id="GO:0000149">
    <property type="term" value="F:SNARE binding"/>
    <property type="evidence" value="ECO:0000318"/>
    <property type="project" value="GO_Central"/>
</dbReference>
<dbReference type="Proteomes" id="UP000006727">
    <property type="component" value="Chromosome 15"/>
</dbReference>
<dbReference type="Gramene" id="Pp3c15_360V3.1">
    <property type="protein sequence ID" value="Pp3c15_360V3.1"/>
    <property type="gene ID" value="Pp3c15_360"/>
</dbReference>
<dbReference type="GO" id="GO:0012507">
    <property type="term" value="C:ER to Golgi transport vesicle membrane"/>
    <property type="evidence" value="ECO:0000318"/>
    <property type="project" value="GO_Central"/>
</dbReference>
<reference evidence="9 11" key="2">
    <citation type="journal article" date="2018" name="Plant J.">
        <title>The Physcomitrella patens chromosome-scale assembly reveals moss genome structure and evolution.</title>
        <authorList>
            <person name="Lang D."/>
            <person name="Ullrich K.K."/>
            <person name="Murat F."/>
            <person name="Fuchs J."/>
            <person name="Jenkins J."/>
            <person name="Haas F.B."/>
            <person name="Piednoel M."/>
            <person name="Gundlach H."/>
            <person name="Van Bel M."/>
            <person name="Meyberg R."/>
            <person name="Vives C."/>
            <person name="Morata J."/>
            <person name="Symeonidi A."/>
            <person name="Hiss M."/>
            <person name="Muchero W."/>
            <person name="Kamisugi Y."/>
            <person name="Saleh O."/>
            <person name="Blanc G."/>
            <person name="Decker E.L."/>
            <person name="van Gessel N."/>
            <person name="Grimwood J."/>
            <person name="Hayes R.D."/>
            <person name="Graham S.W."/>
            <person name="Gunter L.E."/>
            <person name="McDaniel S.F."/>
            <person name="Hoernstein S.N.W."/>
            <person name="Larsson A."/>
            <person name="Li F.W."/>
            <person name="Perroud P.F."/>
            <person name="Phillips J."/>
            <person name="Ranjan P."/>
            <person name="Rokshar D.S."/>
            <person name="Rothfels C.J."/>
            <person name="Schneider L."/>
            <person name="Shu S."/>
            <person name="Stevenson D.W."/>
            <person name="Thummler F."/>
            <person name="Tillich M."/>
            <person name="Villarreal Aguilar J.C."/>
            <person name="Widiez T."/>
            <person name="Wong G.K."/>
            <person name="Wymore A."/>
            <person name="Zhang Y."/>
            <person name="Zimmer A.D."/>
            <person name="Quatrano R.S."/>
            <person name="Mayer K.F.X."/>
            <person name="Goodstein D."/>
            <person name="Casacuberta J.M."/>
            <person name="Vandepoele K."/>
            <person name="Reski R."/>
            <person name="Cuming A.C."/>
            <person name="Tuskan G.A."/>
            <person name="Maumus F."/>
            <person name="Salse J."/>
            <person name="Schmutz J."/>
            <person name="Rensing S.A."/>
        </authorList>
    </citation>
    <scope>NUCLEOTIDE SEQUENCE [LARGE SCALE GENOMIC DNA]</scope>
    <source>
        <strain evidence="10 11">cv. Gransden 2004</strain>
    </source>
</reference>
<comment type="subcellular location">
    <subcellularLocation>
        <location evidence="1">Membrane</location>
        <topology evidence="1">Single-pass type IV membrane protein</topology>
    </subcellularLocation>
</comment>
<feature type="compositionally biased region" description="Polar residues" evidence="8">
    <location>
        <begin position="132"/>
        <end position="141"/>
    </location>
</feature>
<keyword evidence="6" id="KW-0472">Membrane</keyword>
<keyword evidence="2" id="KW-0813">Transport</keyword>
<evidence type="ECO:0000256" key="1">
    <source>
        <dbReference type="ARBA" id="ARBA00004211"/>
    </source>
</evidence>
<dbReference type="PANTHER" id="PTHR21230:SF79">
    <property type="entry name" value="T-SNARE COILED-COIL HOMOLOGY DOMAIN-CONTAINING PROTEIN"/>
    <property type="match status" value="1"/>
</dbReference>
<dbReference type="GO" id="GO:0005789">
    <property type="term" value="C:endoplasmic reticulum membrane"/>
    <property type="evidence" value="ECO:0000318"/>
    <property type="project" value="GO_Central"/>
</dbReference>
<evidence type="ECO:0000313" key="9">
    <source>
        <dbReference type="EMBL" id="PNR38832.1"/>
    </source>
</evidence>
<dbReference type="PANTHER" id="PTHR21230">
    <property type="entry name" value="VESICLE TRANSPORT V-SNARE PROTEIN VTI1-RELATED"/>
    <property type="match status" value="1"/>
</dbReference>
<keyword evidence="11" id="KW-1185">Reference proteome</keyword>
<proteinExistence type="predicted"/>
<keyword evidence="7" id="KW-0175">Coiled coil</keyword>
<evidence type="ECO:0000256" key="4">
    <source>
        <dbReference type="ARBA" id="ARBA00022927"/>
    </source>
</evidence>
<reference evidence="9 11" key="1">
    <citation type="journal article" date="2008" name="Science">
        <title>The Physcomitrella genome reveals evolutionary insights into the conquest of land by plants.</title>
        <authorList>
            <person name="Rensing S."/>
            <person name="Lang D."/>
            <person name="Zimmer A."/>
            <person name="Terry A."/>
            <person name="Salamov A."/>
            <person name="Shapiro H."/>
            <person name="Nishiyama T."/>
            <person name="Perroud P.-F."/>
            <person name="Lindquist E."/>
            <person name="Kamisugi Y."/>
            <person name="Tanahashi T."/>
            <person name="Sakakibara K."/>
            <person name="Fujita T."/>
            <person name="Oishi K."/>
            <person name="Shin-I T."/>
            <person name="Kuroki Y."/>
            <person name="Toyoda A."/>
            <person name="Suzuki Y."/>
            <person name="Hashimoto A."/>
            <person name="Yamaguchi K."/>
            <person name="Sugano A."/>
            <person name="Kohara Y."/>
            <person name="Fujiyama A."/>
            <person name="Anterola A."/>
            <person name="Aoki S."/>
            <person name="Ashton N."/>
            <person name="Barbazuk W.B."/>
            <person name="Barker E."/>
            <person name="Bennetzen J."/>
            <person name="Bezanilla M."/>
            <person name="Blankenship R."/>
            <person name="Cho S.H."/>
            <person name="Dutcher S."/>
            <person name="Estelle M."/>
            <person name="Fawcett J.A."/>
            <person name="Gundlach H."/>
            <person name="Hanada K."/>
            <person name="Heyl A."/>
            <person name="Hicks K.A."/>
            <person name="Hugh J."/>
            <person name="Lohr M."/>
            <person name="Mayer K."/>
            <person name="Melkozernov A."/>
            <person name="Murata T."/>
            <person name="Nelson D."/>
            <person name="Pils B."/>
            <person name="Prigge M."/>
            <person name="Reiss B."/>
            <person name="Renner T."/>
            <person name="Rombauts S."/>
            <person name="Rushton P."/>
            <person name="Sanderfoot A."/>
            <person name="Schween G."/>
            <person name="Shiu S.-H."/>
            <person name="Stueber K."/>
            <person name="Theodoulou F.L."/>
            <person name="Tu H."/>
            <person name="Van de Peer Y."/>
            <person name="Verrier P.J."/>
            <person name="Waters E."/>
            <person name="Wood A."/>
            <person name="Yang L."/>
            <person name="Cove D."/>
            <person name="Cuming A."/>
            <person name="Hasebe M."/>
            <person name="Lucas S."/>
            <person name="Mishler D.B."/>
            <person name="Reski R."/>
            <person name="Grigoriev I."/>
            <person name="Quatrano R.S."/>
            <person name="Boore J.L."/>
        </authorList>
    </citation>
    <scope>NUCLEOTIDE SEQUENCE [LARGE SCALE GENOMIC DNA]</scope>
    <source>
        <strain evidence="10 11">cv. Gransden 2004</strain>
    </source>
</reference>
<reference evidence="10" key="3">
    <citation type="submission" date="2020-12" db="UniProtKB">
        <authorList>
            <consortium name="EnsemblPlants"/>
        </authorList>
    </citation>
    <scope>IDENTIFICATION</scope>
</reference>
<evidence type="ECO:0000256" key="6">
    <source>
        <dbReference type="ARBA" id="ARBA00023136"/>
    </source>
</evidence>
<evidence type="ECO:0000256" key="7">
    <source>
        <dbReference type="SAM" id="Coils"/>
    </source>
</evidence>
<evidence type="ECO:0000256" key="5">
    <source>
        <dbReference type="ARBA" id="ARBA00022989"/>
    </source>
</evidence>
<dbReference type="GO" id="GO:0006906">
    <property type="term" value="P:vesicle fusion"/>
    <property type="evidence" value="ECO:0000318"/>
    <property type="project" value="GO_Central"/>
</dbReference>
<keyword evidence="4" id="KW-0653">Protein transport</keyword>
<dbReference type="EMBL" id="ABEU02000015">
    <property type="protein sequence ID" value="PNR38832.1"/>
    <property type="molecule type" value="Genomic_DNA"/>
</dbReference>
<dbReference type="InParanoid" id="A0A2K1JBC0"/>
<gene>
    <name evidence="9" type="ORF">PHYPA_019110</name>
</gene>
<name>A0A2K1JBC0_PHYPA</name>
<organism evidence="9">
    <name type="scientific">Physcomitrium patens</name>
    <name type="common">Spreading-leaved earth moss</name>
    <name type="synonym">Physcomitrella patens</name>
    <dbReference type="NCBI Taxonomy" id="3218"/>
    <lineage>
        <taxon>Eukaryota</taxon>
        <taxon>Viridiplantae</taxon>
        <taxon>Streptophyta</taxon>
        <taxon>Embryophyta</taxon>
        <taxon>Bryophyta</taxon>
        <taxon>Bryophytina</taxon>
        <taxon>Bryopsida</taxon>
        <taxon>Funariidae</taxon>
        <taxon>Funariales</taxon>
        <taxon>Funariaceae</taxon>
        <taxon>Physcomitrium</taxon>
    </lineage>
</organism>
<dbReference type="GO" id="GO:0031201">
    <property type="term" value="C:SNARE complex"/>
    <property type="evidence" value="ECO:0000318"/>
    <property type="project" value="GO_Central"/>
</dbReference>
<dbReference type="EnsemblPlants" id="Pp3c15_360V3.1">
    <property type="protein sequence ID" value="Pp3c15_360V3.1"/>
    <property type="gene ID" value="Pp3c15_360"/>
</dbReference>
<feature type="region of interest" description="Disordered" evidence="8">
    <location>
        <begin position="132"/>
        <end position="151"/>
    </location>
</feature>
<evidence type="ECO:0000313" key="10">
    <source>
        <dbReference type="EnsemblPlants" id="Pp3c15_360V3.1"/>
    </source>
</evidence>
<dbReference type="AlphaFoldDB" id="A0A2K1JBC0"/>
<dbReference type="GO" id="GO:0015031">
    <property type="term" value="P:protein transport"/>
    <property type="evidence" value="ECO:0007669"/>
    <property type="project" value="UniProtKB-KW"/>
</dbReference>
<sequence>MVSGLPSQVASIEKEVREIFLILASGFQRTDKIKDVDKKNKQLEELTAQMRDAKRLIKGFDKVMKYEESLTNLEFNKMLNEKKQSLINELNSFVALRKTYPSSIGRREELLGGGSYTASLRDVDVRLASSVANEDPTQTARQPMDGTDKTTESSCEVYHMSIGTETATTAELTTLKGEVNSFEKEQSSKTKDDVDTTRFSTKTGSLKELGCKFLILACFFSRACPSRGWITQFITSSSKEAPSDDRVGLAKNHLFLVLLPSLE</sequence>
<protein>
    <submittedName>
        <fullName evidence="9 10">Uncharacterized protein</fullName>
    </submittedName>
</protein>
<accession>A0A2K1JBC0</accession>
<feature type="coiled-coil region" evidence="7">
    <location>
        <begin position="29"/>
        <end position="63"/>
    </location>
</feature>
<evidence type="ECO:0000256" key="8">
    <source>
        <dbReference type="SAM" id="MobiDB-lite"/>
    </source>
</evidence>
<evidence type="ECO:0000256" key="2">
    <source>
        <dbReference type="ARBA" id="ARBA00022448"/>
    </source>
</evidence>
<dbReference type="GO" id="GO:0005484">
    <property type="term" value="F:SNAP receptor activity"/>
    <property type="evidence" value="ECO:0000318"/>
    <property type="project" value="GO_Central"/>
</dbReference>
<dbReference type="GO" id="GO:0005794">
    <property type="term" value="C:Golgi apparatus"/>
    <property type="evidence" value="ECO:0000318"/>
    <property type="project" value="GO_Central"/>
</dbReference>
<dbReference type="GO" id="GO:0031902">
    <property type="term" value="C:late endosome membrane"/>
    <property type="evidence" value="ECO:0000318"/>
    <property type="project" value="GO_Central"/>
</dbReference>
<keyword evidence="3" id="KW-0812">Transmembrane</keyword>
<evidence type="ECO:0000313" key="11">
    <source>
        <dbReference type="Proteomes" id="UP000006727"/>
    </source>
</evidence>
<dbReference type="STRING" id="3218.A0A2K1JBC0"/>
<evidence type="ECO:0000256" key="3">
    <source>
        <dbReference type="ARBA" id="ARBA00022692"/>
    </source>
</evidence>
<dbReference type="PaxDb" id="3218-PP1S211_37V6.1"/>
<keyword evidence="5" id="KW-1133">Transmembrane helix</keyword>